<evidence type="ECO:0000256" key="3">
    <source>
        <dbReference type="ARBA" id="ARBA00022989"/>
    </source>
</evidence>
<gene>
    <name evidence="6" type="ORF">GCM10023153_24390</name>
</gene>
<keyword evidence="2 5" id="KW-0812">Transmembrane</keyword>
<feature type="transmembrane region" description="Helical" evidence="5">
    <location>
        <begin position="126"/>
        <end position="144"/>
    </location>
</feature>
<dbReference type="Proteomes" id="UP001500390">
    <property type="component" value="Unassembled WGS sequence"/>
</dbReference>
<evidence type="ECO:0000313" key="6">
    <source>
        <dbReference type="EMBL" id="GAA4398949.1"/>
    </source>
</evidence>
<evidence type="ECO:0000256" key="1">
    <source>
        <dbReference type="ARBA" id="ARBA00004127"/>
    </source>
</evidence>
<dbReference type="Pfam" id="PF01988">
    <property type="entry name" value="VIT1"/>
    <property type="match status" value="1"/>
</dbReference>
<keyword evidence="3 5" id="KW-1133">Transmembrane helix</keyword>
<evidence type="ECO:0000256" key="2">
    <source>
        <dbReference type="ARBA" id="ARBA00022692"/>
    </source>
</evidence>
<dbReference type="EMBL" id="BAABFX010000033">
    <property type="protein sequence ID" value="GAA4398949.1"/>
    <property type="molecule type" value="Genomic_DNA"/>
</dbReference>
<feature type="transmembrane region" description="Helical" evidence="5">
    <location>
        <begin position="63"/>
        <end position="87"/>
    </location>
</feature>
<reference evidence="7" key="1">
    <citation type="journal article" date="2019" name="Int. J. Syst. Evol. Microbiol.">
        <title>The Global Catalogue of Microorganisms (GCM) 10K type strain sequencing project: providing services to taxonomists for standard genome sequencing and annotation.</title>
        <authorList>
            <consortium name="The Broad Institute Genomics Platform"/>
            <consortium name="The Broad Institute Genome Sequencing Center for Infectious Disease"/>
            <person name="Wu L."/>
            <person name="Ma J."/>
        </authorList>
    </citation>
    <scope>NUCLEOTIDE SEQUENCE [LARGE SCALE GENOMIC DNA]</scope>
    <source>
        <strain evidence="7">JCM 17738</strain>
    </source>
</reference>
<evidence type="ECO:0008006" key="8">
    <source>
        <dbReference type="Google" id="ProtNLM"/>
    </source>
</evidence>
<evidence type="ECO:0000256" key="4">
    <source>
        <dbReference type="ARBA" id="ARBA00023136"/>
    </source>
</evidence>
<accession>A0ABP8K1H1</accession>
<feature type="transmembrane region" description="Helical" evidence="5">
    <location>
        <begin position="93"/>
        <end position="114"/>
    </location>
</feature>
<organism evidence="6 7">
    <name type="scientific">Ornithinibacter aureus</name>
    <dbReference type="NCBI Taxonomy" id="622664"/>
    <lineage>
        <taxon>Bacteria</taxon>
        <taxon>Bacillati</taxon>
        <taxon>Actinomycetota</taxon>
        <taxon>Actinomycetes</taxon>
        <taxon>Micrococcales</taxon>
        <taxon>Intrasporangiaceae</taxon>
        <taxon>Ornithinibacter</taxon>
    </lineage>
</organism>
<name>A0ABP8K1H1_9MICO</name>
<keyword evidence="4 5" id="KW-0472">Membrane</keyword>
<dbReference type="InterPro" id="IPR008217">
    <property type="entry name" value="Ccc1_fam"/>
</dbReference>
<evidence type="ECO:0000256" key="5">
    <source>
        <dbReference type="SAM" id="Phobius"/>
    </source>
</evidence>
<protein>
    <recommendedName>
        <fullName evidence="8">VIT family protein</fullName>
    </recommendedName>
</protein>
<keyword evidence="7" id="KW-1185">Reference proteome</keyword>
<evidence type="ECO:0000313" key="7">
    <source>
        <dbReference type="Proteomes" id="UP001500390"/>
    </source>
</evidence>
<comment type="subcellular location">
    <subcellularLocation>
        <location evidence="1">Endomembrane system</location>
        <topology evidence="1">Multi-pass membrane protein</topology>
    </subcellularLocation>
</comment>
<comment type="caution">
    <text evidence="6">The sequence shown here is derived from an EMBL/GenBank/DDBJ whole genome shotgun (WGS) entry which is preliminary data.</text>
</comment>
<sequence>MALELATDPAGERAELVEYWEGRGLTLVLAGEVADQLMERDALGAQLDAEFGLEEVTSRTAPLLAGLQTTIAFTIGALVPLLITWFVPLAIETTLIVVAVVVSLCLTSLVAAGVGRLSALHMMIRSLTVGLGTMGASYLAGAVFF</sequence>
<proteinExistence type="predicted"/>